<comment type="caution">
    <text evidence="2">The sequence shown here is derived from an EMBL/GenBank/DDBJ whole genome shotgun (WGS) entry which is preliminary data.</text>
</comment>
<keyword evidence="3" id="KW-1185">Reference proteome</keyword>
<name>A0AAP0HN18_9MAGN</name>
<protein>
    <submittedName>
        <fullName evidence="2">Uncharacterized protein</fullName>
    </submittedName>
</protein>
<sequence>MRIVAFARDRAGCCASASPADRAADLRLSRLRSAATMAGRRRAEDPITPLIAAPDRRCRDAPLLRVVPRRLVTPPRASRGSAVGHHYRDPRRAASRRFSLRRTRTQRQRAEVRSGVDQRWRRRRGIDRAAEVRSKELRQWQLRQQRDRPAEADEVVCAELRQGCADRPAGVRGAAAGERGAAAPGHKTSFLQALLVA</sequence>
<organism evidence="2 3">
    <name type="scientific">Stephania cephalantha</name>
    <dbReference type="NCBI Taxonomy" id="152367"/>
    <lineage>
        <taxon>Eukaryota</taxon>
        <taxon>Viridiplantae</taxon>
        <taxon>Streptophyta</taxon>
        <taxon>Embryophyta</taxon>
        <taxon>Tracheophyta</taxon>
        <taxon>Spermatophyta</taxon>
        <taxon>Magnoliopsida</taxon>
        <taxon>Ranunculales</taxon>
        <taxon>Menispermaceae</taxon>
        <taxon>Menispermoideae</taxon>
        <taxon>Cissampelideae</taxon>
        <taxon>Stephania</taxon>
    </lineage>
</organism>
<evidence type="ECO:0000313" key="3">
    <source>
        <dbReference type="Proteomes" id="UP001419268"/>
    </source>
</evidence>
<evidence type="ECO:0000313" key="2">
    <source>
        <dbReference type="EMBL" id="KAK9088890.1"/>
    </source>
</evidence>
<proteinExistence type="predicted"/>
<evidence type="ECO:0000256" key="1">
    <source>
        <dbReference type="SAM" id="MobiDB-lite"/>
    </source>
</evidence>
<reference evidence="2 3" key="1">
    <citation type="submission" date="2024-01" db="EMBL/GenBank/DDBJ databases">
        <title>Genome assemblies of Stephania.</title>
        <authorList>
            <person name="Yang L."/>
        </authorList>
    </citation>
    <scope>NUCLEOTIDE SEQUENCE [LARGE SCALE GENOMIC DNA]</scope>
    <source>
        <strain evidence="2">JXDWG</strain>
        <tissue evidence="2">Leaf</tissue>
    </source>
</reference>
<accession>A0AAP0HN18</accession>
<dbReference type="EMBL" id="JBBNAG010000012">
    <property type="protein sequence ID" value="KAK9088890.1"/>
    <property type="molecule type" value="Genomic_DNA"/>
</dbReference>
<dbReference type="AlphaFoldDB" id="A0AAP0HN18"/>
<gene>
    <name evidence="2" type="ORF">Scep_027972</name>
</gene>
<dbReference type="Proteomes" id="UP001419268">
    <property type="component" value="Unassembled WGS sequence"/>
</dbReference>
<feature type="region of interest" description="Disordered" evidence="1">
    <location>
        <begin position="75"/>
        <end position="94"/>
    </location>
</feature>